<accession>A0A328F7N4</accession>
<name>A0A328F7N4_9BACT</name>
<keyword evidence="1" id="KW-0547">Nucleotide-binding</keyword>
<keyword evidence="2" id="KW-0067">ATP-binding</keyword>
<organism evidence="4 5">
    <name type="scientific">Desulfobacter hydrogenophilus</name>
    <dbReference type="NCBI Taxonomy" id="2291"/>
    <lineage>
        <taxon>Bacteria</taxon>
        <taxon>Pseudomonadati</taxon>
        <taxon>Thermodesulfobacteriota</taxon>
        <taxon>Desulfobacteria</taxon>
        <taxon>Desulfobacterales</taxon>
        <taxon>Desulfobacteraceae</taxon>
        <taxon>Desulfobacter</taxon>
    </lineage>
</organism>
<dbReference type="OrthoDB" id="9812433at2"/>
<keyword evidence="3" id="KW-0418">Kinase</keyword>
<evidence type="ECO:0000256" key="2">
    <source>
        <dbReference type="ARBA" id="ARBA00022840"/>
    </source>
</evidence>
<evidence type="ECO:0000256" key="1">
    <source>
        <dbReference type="ARBA" id="ARBA00022741"/>
    </source>
</evidence>
<dbReference type="EMBL" id="QLNI01000050">
    <property type="protein sequence ID" value="RAM00389.1"/>
    <property type="molecule type" value="Genomic_DNA"/>
</dbReference>
<keyword evidence="3" id="KW-0808">Transferase</keyword>
<dbReference type="InterPro" id="IPR050445">
    <property type="entry name" value="Bact_polysacc_biosynth/exp"/>
</dbReference>
<dbReference type="PANTHER" id="PTHR32309">
    <property type="entry name" value="TYROSINE-PROTEIN KINASE"/>
    <property type="match status" value="1"/>
</dbReference>
<dbReference type="Pfam" id="PF06564">
    <property type="entry name" value="CBP_BcsQ"/>
    <property type="match status" value="1"/>
</dbReference>
<dbReference type="RefSeq" id="WP_111959731.1">
    <property type="nucleotide sequence ID" value="NZ_CP036313.1"/>
</dbReference>
<dbReference type="GO" id="GO:0004713">
    <property type="term" value="F:protein tyrosine kinase activity"/>
    <property type="evidence" value="ECO:0007669"/>
    <property type="project" value="TreeGrafter"/>
</dbReference>
<evidence type="ECO:0000313" key="5">
    <source>
        <dbReference type="Proteomes" id="UP000248798"/>
    </source>
</evidence>
<dbReference type="Proteomes" id="UP000248798">
    <property type="component" value="Unassembled WGS sequence"/>
</dbReference>
<dbReference type="InterPro" id="IPR017746">
    <property type="entry name" value="Cellulose_synthase_operon_BcsQ"/>
</dbReference>
<dbReference type="Gene3D" id="3.40.50.300">
    <property type="entry name" value="P-loop containing nucleotide triphosphate hydrolases"/>
    <property type="match status" value="1"/>
</dbReference>
<reference evidence="4 5" key="1">
    <citation type="submission" date="2018-06" db="EMBL/GenBank/DDBJ databases">
        <title>Complete Genome Sequence of Desulfobacter hydrogenophilus (DSM3380).</title>
        <authorList>
            <person name="Marietou A."/>
            <person name="Schreiber L."/>
            <person name="Marshall I."/>
            <person name="Jorgensen B."/>
        </authorList>
    </citation>
    <scope>NUCLEOTIDE SEQUENCE [LARGE SCALE GENOMIC DNA]</scope>
    <source>
        <strain evidence="4 5">DSM 3380</strain>
    </source>
</reference>
<dbReference type="EMBL" id="CP036313">
    <property type="protein sequence ID" value="QBH13262.1"/>
    <property type="molecule type" value="Genomic_DNA"/>
</dbReference>
<dbReference type="InterPro" id="IPR027417">
    <property type="entry name" value="P-loop_NTPase"/>
</dbReference>
<dbReference type="AlphaFoldDB" id="A0A328F7N4"/>
<dbReference type="SUPFAM" id="SSF52540">
    <property type="entry name" value="P-loop containing nucleoside triphosphate hydrolases"/>
    <property type="match status" value="1"/>
</dbReference>
<dbReference type="PANTHER" id="PTHR32309:SF13">
    <property type="entry name" value="FERRIC ENTEROBACTIN TRANSPORT PROTEIN FEPE"/>
    <property type="match status" value="1"/>
</dbReference>
<sequence length="213" mass="24072">MDNEALKFILNRKIFEKSGQAFLFLSAVPGEGKTFTCLTTAQMCLENFSTKKRIAVVDFNIQHPEITNKMDNPELGWALNGSDQSDKFDVADWCFKYPSHEHPNLFFIPVGRVPSDEVDSSTMSEVFPKAMEELKEQFDLILVDGPSILASLATLTNTNLFDGVFIVVEAEKTRQQVVSTAINHLKEADPTILGTIMNKRRHHIPDCIYKKIF</sequence>
<dbReference type="CDD" id="cd05387">
    <property type="entry name" value="BY-kinase"/>
    <property type="match status" value="1"/>
</dbReference>
<evidence type="ECO:0000313" key="6">
    <source>
        <dbReference type="Proteomes" id="UP000293902"/>
    </source>
</evidence>
<gene>
    <name evidence="4" type="ORF">DO021_19350</name>
    <name evidence="3" type="ORF">EYB58_10215</name>
</gene>
<evidence type="ECO:0000313" key="3">
    <source>
        <dbReference type="EMBL" id="QBH13262.1"/>
    </source>
</evidence>
<protein>
    <submittedName>
        <fullName evidence="3">Tyrosine-protein kinase family protein</fullName>
    </submittedName>
</protein>
<dbReference type="Proteomes" id="UP000293902">
    <property type="component" value="Chromosome"/>
</dbReference>
<dbReference type="InterPro" id="IPR005702">
    <property type="entry name" value="Wzc-like_C"/>
</dbReference>
<reference evidence="3 6" key="2">
    <citation type="submission" date="2019-02" db="EMBL/GenBank/DDBJ databases">
        <title>Complete genome sequence of Desulfobacter hydrogenophilus AcRS1.</title>
        <authorList>
            <person name="Marietou A."/>
            <person name="Lund M.B."/>
            <person name="Marshall I.P.G."/>
            <person name="Schreiber L."/>
            <person name="Jorgensen B."/>
        </authorList>
    </citation>
    <scope>NUCLEOTIDE SEQUENCE [LARGE SCALE GENOMIC DNA]</scope>
    <source>
        <strain evidence="3 6">AcRS1</strain>
    </source>
</reference>
<evidence type="ECO:0000313" key="4">
    <source>
        <dbReference type="EMBL" id="RAM00389.1"/>
    </source>
</evidence>
<dbReference type="GO" id="GO:0005886">
    <property type="term" value="C:plasma membrane"/>
    <property type="evidence" value="ECO:0007669"/>
    <property type="project" value="TreeGrafter"/>
</dbReference>
<keyword evidence="6" id="KW-1185">Reference proteome</keyword>
<proteinExistence type="predicted"/>